<evidence type="ECO:0000313" key="2">
    <source>
        <dbReference type="EMBL" id="PZD71963.1"/>
    </source>
</evidence>
<feature type="chain" id="PRO_5015902578" evidence="1">
    <location>
        <begin position="26"/>
        <end position="169"/>
    </location>
</feature>
<dbReference type="OrthoDB" id="511454at2"/>
<sequence length="169" mass="18644">MNRSIISASLTVIFALMATTPVAIAQTVSEKGDPRVKQALDEAGMPYVILGDSGQFKVSVTLQNKRKQHVFINSETQKFGDLEIRRIHSAAYRSPGAFPEAIANRLLMDSNKKKIGNWQTVLDSKKTHYGVFTMKVDADLPASQLLKLMMATLAIADKMEAELTGKDIF</sequence>
<comment type="caution">
    <text evidence="2">The sequence shown here is derived from an EMBL/GenBank/DDBJ whole genome shotgun (WGS) entry which is preliminary data.</text>
</comment>
<accession>A0A2W1JDR6</accession>
<evidence type="ECO:0000313" key="3">
    <source>
        <dbReference type="Proteomes" id="UP000248857"/>
    </source>
</evidence>
<dbReference type="EMBL" id="PQWO01000013">
    <property type="protein sequence ID" value="PZD71963.1"/>
    <property type="molecule type" value="Genomic_DNA"/>
</dbReference>
<dbReference type="AlphaFoldDB" id="A0A2W1JDR6"/>
<keyword evidence="1" id="KW-0732">Signal</keyword>
<proteinExistence type="predicted"/>
<gene>
    <name evidence="2" type="ORF">C1752_04356</name>
</gene>
<dbReference type="Proteomes" id="UP000248857">
    <property type="component" value="Unassembled WGS sequence"/>
</dbReference>
<keyword evidence="3" id="KW-1185">Reference proteome</keyword>
<name>A0A2W1JDR6_9CYAN</name>
<evidence type="ECO:0000256" key="1">
    <source>
        <dbReference type="SAM" id="SignalP"/>
    </source>
</evidence>
<protein>
    <submittedName>
        <fullName evidence="2">Uncharacterized protein</fullName>
    </submittedName>
</protein>
<organism evidence="2 3">
    <name type="scientific">Acaryochloris thomasi RCC1774</name>
    <dbReference type="NCBI Taxonomy" id="1764569"/>
    <lineage>
        <taxon>Bacteria</taxon>
        <taxon>Bacillati</taxon>
        <taxon>Cyanobacteriota</taxon>
        <taxon>Cyanophyceae</taxon>
        <taxon>Acaryochloridales</taxon>
        <taxon>Acaryochloridaceae</taxon>
        <taxon>Acaryochloris</taxon>
        <taxon>Acaryochloris thomasi</taxon>
    </lineage>
</organism>
<feature type="signal peptide" evidence="1">
    <location>
        <begin position="1"/>
        <end position="25"/>
    </location>
</feature>
<reference evidence="2 3" key="1">
    <citation type="journal article" date="2018" name="Sci. Rep.">
        <title>A novel species of the marine cyanobacterium Acaryochloris with a unique pigment content and lifestyle.</title>
        <authorList>
            <person name="Partensky F."/>
            <person name="Six C."/>
            <person name="Ratin M."/>
            <person name="Garczarek L."/>
            <person name="Vaulot D."/>
            <person name="Probert I."/>
            <person name="Calteau A."/>
            <person name="Gourvil P."/>
            <person name="Marie D."/>
            <person name="Grebert T."/>
            <person name="Bouchier C."/>
            <person name="Le Panse S."/>
            <person name="Gachenot M."/>
            <person name="Rodriguez F."/>
            <person name="Garrido J.L."/>
        </authorList>
    </citation>
    <scope>NUCLEOTIDE SEQUENCE [LARGE SCALE GENOMIC DNA]</scope>
    <source>
        <strain evidence="2 3">RCC1774</strain>
    </source>
</reference>
<dbReference type="RefSeq" id="WP_110987590.1">
    <property type="nucleotide sequence ID" value="NZ_CAWNWM010000013.1"/>
</dbReference>